<dbReference type="OrthoDB" id="1368at2759"/>
<keyword evidence="4 9" id="KW-0812">Transmembrane</keyword>
<dbReference type="PANTHER" id="PTHR33281">
    <property type="entry name" value="UPF0187 PROTEIN YNEE"/>
    <property type="match status" value="1"/>
</dbReference>
<comment type="caution">
    <text evidence="10">The sequence shown here is derived from an EMBL/GenBank/DDBJ whole genome shotgun (WGS) entry which is preliminary data.</text>
</comment>
<keyword evidence="7 9" id="KW-0472">Membrane</keyword>
<feature type="compositionally biased region" description="Basic and acidic residues" evidence="8">
    <location>
        <begin position="123"/>
        <end position="133"/>
    </location>
</feature>
<proteinExistence type="predicted"/>
<keyword evidence="5 9" id="KW-1133">Transmembrane helix</keyword>
<evidence type="ECO:0000256" key="4">
    <source>
        <dbReference type="ARBA" id="ARBA00022692"/>
    </source>
</evidence>
<keyword evidence="3" id="KW-1003">Cell membrane</keyword>
<dbReference type="EMBL" id="SIDB01000013">
    <property type="protein sequence ID" value="KAI3424164.1"/>
    <property type="molecule type" value="Genomic_DNA"/>
</dbReference>
<feature type="transmembrane region" description="Helical" evidence="9">
    <location>
        <begin position="208"/>
        <end position="225"/>
    </location>
</feature>
<sequence length="506" mass="54520">MPAFHRLQCALHVQLAAPKLLTHVSPPPPLCLAHKRTQRRAPCNLRARAAGKPGKEGTRTLESAASPPAVSSSNGSGHDAAAGGSKPHAPPQQAVVSATAAAGQAPPSPGRAYRDGQAGRGGEPVKEESRKYRRTVYDHESWRQHRSTSRYLRHAKGMVGSRMVRGLASPLLYFFAISMAIAIWNTLVETGVAPKLLPELHMSNNGPFGITSFALSLLLVFRTNASYARWLDARRAWGLLLNRSRDITRQALTYFPPADRPLLDMLSRWIAAYSRSLMCHLRSDGDLELELRKVLREHEVQAVLLAQHKPNYCLQVVSEIVGSAHLPVLAPLAPPDAAAADGRLGLLPAVRSAAIYNRMDENLTAMEDILGTCERILKAPIPLSYTRHTSRFMMIWLTLLPFTLWDSCGWASVPLSSIVAFLLLGIEEIGVSIEEPFSILPLESICDTIQGNVKELCSVHGTHNGSHSPLQAPAARDVVLLAVAEAEQAAAAAAAATVGGGGATAV</sequence>
<evidence type="ECO:0000256" key="3">
    <source>
        <dbReference type="ARBA" id="ARBA00022475"/>
    </source>
</evidence>
<evidence type="ECO:0000256" key="2">
    <source>
        <dbReference type="ARBA" id="ARBA00022448"/>
    </source>
</evidence>
<gene>
    <name evidence="10" type="ORF">D9Q98_009523</name>
</gene>
<evidence type="ECO:0000256" key="1">
    <source>
        <dbReference type="ARBA" id="ARBA00004651"/>
    </source>
</evidence>
<protein>
    <submittedName>
        <fullName evidence="10">Uncharacterized protein</fullName>
    </submittedName>
</protein>
<evidence type="ECO:0000256" key="6">
    <source>
        <dbReference type="ARBA" id="ARBA00023065"/>
    </source>
</evidence>
<evidence type="ECO:0000313" key="10">
    <source>
        <dbReference type="EMBL" id="KAI3424164.1"/>
    </source>
</evidence>
<comment type="subcellular location">
    <subcellularLocation>
        <location evidence="1">Cell membrane</location>
        <topology evidence="1">Multi-pass membrane protein</topology>
    </subcellularLocation>
</comment>
<dbReference type="Pfam" id="PF25539">
    <property type="entry name" value="Bestrophin_2"/>
    <property type="match status" value="1"/>
</dbReference>
<evidence type="ECO:0000256" key="8">
    <source>
        <dbReference type="SAM" id="MobiDB-lite"/>
    </source>
</evidence>
<organism evidence="10 11">
    <name type="scientific">Chlorella vulgaris</name>
    <name type="common">Green alga</name>
    <dbReference type="NCBI Taxonomy" id="3077"/>
    <lineage>
        <taxon>Eukaryota</taxon>
        <taxon>Viridiplantae</taxon>
        <taxon>Chlorophyta</taxon>
        <taxon>core chlorophytes</taxon>
        <taxon>Trebouxiophyceae</taxon>
        <taxon>Chlorellales</taxon>
        <taxon>Chlorellaceae</taxon>
        <taxon>Chlorella clade</taxon>
        <taxon>Chlorella</taxon>
    </lineage>
</organism>
<reference evidence="10" key="2">
    <citation type="submission" date="2020-11" db="EMBL/GenBank/DDBJ databases">
        <authorList>
            <person name="Cecchin M."/>
            <person name="Marcolungo L."/>
            <person name="Rossato M."/>
            <person name="Girolomoni L."/>
            <person name="Cosentino E."/>
            <person name="Cuine S."/>
            <person name="Li-Beisson Y."/>
            <person name="Delledonne M."/>
            <person name="Ballottari M."/>
        </authorList>
    </citation>
    <scope>NUCLEOTIDE SEQUENCE</scope>
    <source>
        <strain evidence="10">211/11P</strain>
        <tissue evidence="10">Whole cell</tissue>
    </source>
</reference>
<feature type="compositionally biased region" description="Low complexity" evidence="8">
    <location>
        <begin position="91"/>
        <end position="105"/>
    </location>
</feature>
<dbReference type="InterPro" id="IPR044669">
    <property type="entry name" value="YneE/VCCN1/2-like"/>
</dbReference>
<feature type="transmembrane region" description="Helical" evidence="9">
    <location>
        <begin position="171"/>
        <end position="188"/>
    </location>
</feature>
<reference evidence="10" key="1">
    <citation type="journal article" date="2019" name="Plant J.">
        <title>Chlorella vulgaris genome assembly and annotation reveals the molecular basis for metabolic acclimation to high light conditions.</title>
        <authorList>
            <person name="Cecchin M."/>
            <person name="Marcolungo L."/>
            <person name="Rossato M."/>
            <person name="Girolomoni L."/>
            <person name="Cosentino E."/>
            <person name="Cuine S."/>
            <person name="Li-Beisson Y."/>
            <person name="Delledonne M."/>
            <person name="Ballottari M."/>
        </authorList>
    </citation>
    <scope>NUCLEOTIDE SEQUENCE</scope>
    <source>
        <strain evidence="10">211/11P</strain>
    </source>
</reference>
<keyword evidence="11" id="KW-1185">Reference proteome</keyword>
<dbReference type="GO" id="GO:0005886">
    <property type="term" value="C:plasma membrane"/>
    <property type="evidence" value="ECO:0007669"/>
    <property type="project" value="UniProtKB-SubCell"/>
</dbReference>
<dbReference type="AlphaFoldDB" id="A0A9D4YSK0"/>
<evidence type="ECO:0000313" key="11">
    <source>
        <dbReference type="Proteomes" id="UP001055712"/>
    </source>
</evidence>
<dbReference type="PANTHER" id="PTHR33281:SF19">
    <property type="entry name" value="VOLTAGE-DEPENDENT ANION CHANNEL-FORMING PROTEIN YNEE"/>
    <property type="match status" value="1"/>
</dbReference>
<evidence type="ECO:0000256" key="5">
    <source>
        <dbReference type="ARBA" id="ARBA00022989"/>
    </source>
</evidence>
<dbReference type="GO" id="GO:0005254">
    <property type="term" value="F:chloride channel activity"/>
    <property type="evidence" value="ECO:0007669"/>
    <property type="project" value="InterPro"/>
</dbReference>
<feature type="region of interest" description="Disordered" evidence="8">
    <location>
        <begin position="35"/>
        <end position="133"/>
    </location>
</feature>
<keyword evidence="2" id="KW-0813">Transport</keyword>
<dbReference type="Proteomes" id="UP001055712">
    <property type="component" value="Unassembled WGS sequence"/>
</dbReference>
<feature type="compositionally biased region" description="Low complexity" evidence="8">
    <location>
        <begin position="63"/>
        <end position="73"/>
    </location>
</feature>
<accession>A0A9D4YSK0</accession>
<evidence type="ECO:0000256" key="7">
    <source>
        <dbReference type="ARBA" id="ARBA00023136"/>
    </source>
</evidence>
<keyword evidence="6" id="KW-0406">Ion transport</keyword>
<evidence type="ECO:0000256" key="9">
    <source>
        <dbReference type="SAM" id="Phobius"/>
    </source>
</evidence>
<name>A0A9D4YSK0_CHLVU</name>